<dbReference type="AlphaFoldDB" id="A0A0V8GJI2"/>
<dbReference type="GO" id="GO:0015031">
    <property type="term" value="P:protein transport"/>
    <property type="evidence" value="ECO:0007669"/>
    <property type="project" value="UniProtKB-KW"/>
</dbReference>
<dbReference type="GO" id="GO:0005886">
    <property type="term" value="C:plasma membrane"/>
    <property type="evidence" value="ECO:0007669"/>
    <property type="project" value="UniProtKB-SubCell"/>
</dbReference>
<comment type="caution">
    <text evidence="11">The sequence shown here is derived from an EMBL/GenBank/DDBJ whole genome shotgun (WGS) entry which is preliminary data.</text>
</comment>
<dbReference type="EMBL" id="LNQL01000001">
    <property type="protein sequence ID" value="KSU50439.1"/>
    <property type="molecule type" value="Genomic_DNA"/>
</dbReference>
<evidence type="ECO:0000256" key="1">
    <source>
        <dbReference type="ARBA" id="ARBA00004162"/>
    </source>
</evidence>
<comment type="similarity">
    <text evidence="2">Belongs to the YajC family.</text>
</comment>
<keyword evidence="5 10" id="KW-0812">Transmembrane</keyword>
<evidence type="ECO:0000256" key="4">
    <source>
        <dbReference type="ARBA" id="ARBA00022475"/>
    </source>
</evidence>
<evidence type="ECO:0000313" key="13">
    <source>
        <dbReference type="EMBL" id="MEI4461562.1"/>
    </source>
</evidence>
<evidence type="ECO:0000313" key="11">
    <source>
        <dbReference type="EMBL" id="KSU50439.1"/>
    </source>
</evidence>
<dbReference type="Proteomes" id="UP000072605">
    <property type="component" value="Unassembled WGS sequence"/>
</dbReference>
<dbReference type="Proteomes" id="UP001387110">
    <property type="component" value="Unassembled WGS sequence"/>
</dbReference>
<dbReference type="Proteomes" id="UP000053797">
    <property type="component" value="Unassembled WGS sequence"/>
</dbReference>
<dbReference type="Pfam" id="PF02699">
    <property type="entry name" value="YajC"/>
    <property type="match status" value="1"/>
</dbReference>
<dbReference type="GeneID" id="88812335"/>
<evidence type="ECO:0000313" key="15">
    <source>
        <dbReference type="Proteomes" id="UP000072605"/>
    </source>
</evidence>
<evidence type="ECO:0000313" key="14">
    <source>
        <dbReference type="Proteomes" id="UP000053797"/>
    </source>
</evidence>
<evidence type="ECO:0000313" key="12">
    <source>
        <dbReference type="EMBL" id="KTR26293.1"/>
    </source>
</evidence>
<gene>
    <name evidence="13" type="primary">yajC</name>
    <name evidence="11" type="ORF">AS033_03395</name>
    <name evidence="12" type="ORF">RSA11_11335</name>
    <name evidence="13" type="ORF">SZL87_03870</name>
</gene>
<keyword evidence="7 10" id="KW-1133">Transmembrane helix</keyword>
<evidence type="ECO:0000256" key="3">
    <source>
        <dbReference type="ARBA" id="ARBA00022448"/>
    </source>
</evidence>
<evidence type="ECO:0000256" key="9">
    <source>
        <dbReference type="ARBA" id="ARBA00023136"/>
    </source>
</evidence>
<reference evidence="13 16" key="3">
    <citation type="submission" date="2023-12" db="EMBL/GenBank/DDBJ databases">
        <authorList>
            <person name="Easwaran N."/>
            <person name="Lazarus H.P.S."/>
        </authorList>
    </citation>
    <scope>NUCLEOTIDE SEQUENCE [LARGE SCALE GENOMIC DNA]</scope>
    <source>
        <strain evidence="13 16">VIT-2023</strain>
    </source>
</reference>
<accession>A0A0V8GJI2</accession>
<protein>
    <submittedName>
        <fullName evidence="11">Preprotein translocase subunit YajC</fullName>
    </submittedName>
</protein>
<evidence type="ECO:0000313" key="16">
    <source>
        <dbReference type="Proteomes" id="UP001387110"/>
    </source>
</evidence>
<evidence type="ECO:0000256" key="6">
    <source>
        <dbReference type="ARBA" id="ARBA00022927"/>
    </source>
</evidence>
<keyword evidence="9 10" id="KW-0472">Membrane</keyword>
<dbReference type="InterPro" id="IPR003849">
    <property type="entry name" value="Preprotein_translocase_YajC"/>
</dbReference>
<dbReference type="PRINTS" id="PR01853">
    <property type="entry name" value="YAJCTRNLCASE"/>
</dbReference>
<keyword evidence="4" id="KW-1003">Cell membrane</keyword>
<dbReference type="OrthoDB" id="9800132at2"/>
<evidence type="ECO:0000256" key="5">
    <source>
        <dbReference type="ARBA" id="ARBA00022692"/>
    </source>
</evidence>
<dbReference type="RefSeq" id="WP_029342244.1">
    <property type="nucleotide sequence ID" value="NZ_FMYN01000001.1"/>
</dbReference>
<keyword evidence="8" id="KW-0811">Translocation</keyword>
<dbReference type="EMBL" id="LDQV01000025">
    <property type="protein sequence ID" value="KTR26293.1"/>
    <property type="molecule type" value="Genomic_DNA"/>
</dbReference>
<evidence type="ECO:0000256" key="10">
    <source>
        <dbReference type="SAM" id="Phobius"/>
    </source>
</evidence>
<feature type="transmembrane region" description="Helical" evidence="10">
    <location>
        <begin position="6"/>
        <end position="23"/>
    </location>
</feature>
<dbReference type="PANTHER" id="PTHR33909">
    <property type="entry name" value="SEC TRANSLOCON ACCESSORY COMPLEX SUBUNIT YAJC"/>
    <property type="match status" value="1"/>
</dbReference>
<sequence length="96" mass="10817">MEGLITFLPMILIFVVFYFLLIRPQNKRQKQVRQMQNELSRGDSIVTIGGLHGVVQKVDDMTVTLKSGNAQLTFNRSAVAEVTKKSTTVMDDETVE</sequence>
<comment type="subcellular location">
    <subcellularLocation>
        <location evidence="1">Cell membrane</location>
        <topology evidence="1">Single-pass membrane protein</topology>
    </subcellularLocation>
</comment>
<dbReference type="SMART" id="SM01323">
    <property type="entry name" value="YajC"/>
    <property type="match status" value="1"/>
</dbReference>
<proteinExistence type="inferred from homology"/>
<name>A0A0V8GJI2_9BACL</name>
<reference evidence="12 15" key="2">
    <citation type="journal article" date="2016" name="Front. Microbiol.">
        <title>Genomic Resource of Rice Seed Associated Bacteria.</title>
        <authorList>
            <person name="Midha S."/>
            <person name="Bansal K."/>
            <person name="Sharma S."/>
            <person name="Kumar N."/>
            <person name="Patil P.P."/>
            <person name="Chaudhry V."/>
            <person name="Patil P.B."/>
        </authorList>
    </citation>
    <scope>NUCLEOTIDE SEQUENCE [LARGE SCALE GENOMIC DNA]</scope>
    <source>
        <strain evidence="12 15">RSA11</strain>
    </source>
</reference>
<organism evidence="11 14">
    <name type="scientific">Exiguobacterium indicum</name>
    <dbReference type="NCBI Taxonomy" id="296995"/>
    <lineage>
        <taxon>Bacteria</taxon>
        <taxon>Bacillati</taxon>
        <taxon>Bacillota</taxon>
        <taxon>Bacilli</taxon>
        <taxon>Bacillales</taxon>
        <taxon>Bacillales Family XII. Incertae Sedis</taxon>
        <taxon>Exiguobacterium</taxon>
    </lineage>
</organism>
<dbReference type="PANTHER" id="PTHR33909:SF1">
    <property type="entry name" value="SEC TRANSLOCON ACCESSORY COMPLEX SUBUNIT YAJC"/>
    <property type="match status" value="1"/>
</dbReference>
<evidence type="ECO:0000256" key="7">
    <source>
        <dbReference type="ARBA" id="ARBA00022989"/>
    </source>
</evidence>
<keyword evidence="3" id="KW-0813">Transport</keyword>
<keyword evidence="16" id="KW-1185">Reference proteome</keyword>
<evidence type="ECO:0000256" key="2">
    <source>
        <dbReference type="ARBA" id="ARBA00006742"/>
    </source>
</evidence>
<keyword evidence="6" id="KW-0653">Protein transport</keyword>
<reference evidence="11 14" key="1">
    <citation type="journal article" date="2015" name="Int. J. Syst. Evol. Microbiol.">
        <title>Exiguobacterium enclense sp. nov., isolated from sediment.</title>
        <authorList>
            <person name="Dastager S.G."/>
            <person name="Mawlankar R."/>
            <person name="Sonalkar V.V."/>
            <person name="Thorat M.N."/>
            <person name="Mual P."/>
            <person name="Verma A."/>
            <person name="Krishnamurthi S."/>
            <person name="Tang S.K."/>
            <person name="Li W.J."/>
        </authorList>
    </citation>
    <scope>NUCLEOTIDE SEQUENCE [LARGE SCALE GENOMIC DNA]</scope>
    <source>
        <strain evidence="11 14">NIO-1109</strain>
    </source>
</reference>
<dbReference type="NCBIfam" id="TIGR00739">
    <property type="entry name" value="yajC"/>
    <property type="match status" value="1"/>
</dbReference>
<evidence type="ECO:0000256" key="8">
    <source>
        <dbReference type="ARBA" id="ARBA00023010"/>
    </source>
</evidence>
<dbReference type="EMBL" id="JBAWKY010000001">
    <property type="protein sequence ID" value="MEI4461562.1"/>
    <property type="molecule type" value="Genomic_DNA"/>
</dbReference>